<evidence type="ECO:0000313" key="2">
    <source>
        <dbReference type="Proteomes" id="UP000032142"/>
    </source>
</evidence>
<keyword evidence="2" id="KW-1185">Reference proteome</keyword>
<sequence length="34" mass="3540">MTATRACEDTCGSFDVMVKAIMSALVGLGGGYRK</sequence>
<accession>A0A0B0PRN0</accession>
<reference evidence="2" key="1">
    <citation type="submission" date="2014-09" db="EMBL/GenBank/DDBJ databases">
        <authorList>
            <person name="Mudge J."/>
            <person name="Ramaraj T."/>
            <person name="Lindquist I.E."/>
            <person name="Bharti A.K."/>
            <person name="Sundararajan A."/>
            <person name="Cameron C.T."/>
            <person name="Woodward J.E."/>
            <person name="May G.D."/>
            <person name="Brubaker C."/>
            <person name="Broadhvest J."/>
            <person name="Wilkins T.A."/>
        </authorList>
    </citation>
    <scope>NUCLEOTIDE SEQUENCE</scope>
    <source>
        <strain evidence="2">cv. AKA8401</strain>
    </source>
</reference>
<gene>
    <name evidence="1" type="ORF">F383_33206</name>
</gene>
<proteinExistence type="predicted"/>
<organism evidence="1 2">
    <name type="scientific">Gossypium arboreum</name>
    <name type="common">Tree cotton</name>
    <name type="synonym">Gossypium nanking</name>
    <dbReference type="NCBI Taxonomy" id="29729"/>
    <lineage>
        <taxon>Eukaryota</taxon>
        <taxon>Viridiplantae</taxon>
        <taxon>Streptophyta</taxon>
        <taxon>Embryophyta</taxon>
        <taxon>Tracheophyta</taxon>
        <taxon>Spermatophyta</taxon>
        <taxon>Magnoliopsida</taxon>
        <taxon>eudicotyledons</taxon>
        <taxon>Gunneridae</taxon>
        <taxon>Pentapetalae</taxon>
        <taxon>rosids</taxon>
        <taxon>malvids</taxon>
        <taxon>Malvales</taxon>
        <taxon>Malvaceae</taxon>
        <taxon>Malvoideae</taxon>
        <taxon>Gossypium</taxon>
    </lineage>
</organism>
<dbReference type="Proteomes" id="UP000032142">
    <property type="component" value="Unassembled WGS sequence"/>
</dbReference>
<protein>
    <submittedName>
        <fullName evidence="1">Uncharacterized protein</fullName>
    </submittedName>
</protein>
<name>A0A0B0PRN0_GOSAR</name>
<dbReference type="EMBL" id="KN439869">
    <property type="protein sequence ID" value="KHG27089.1"/>
    <property type="molecule type" value="Genomic_DNA"/>
</dbReference>
<dbReference type="AlphaFoldDB" id="A0A0B0PRN0"/>
<evidence type="ECO:0000313" key="1">
    <source>
        <dbReference type="EMBL" id="KHG27089.1"/>
    </source>
</evidence>